<evidence type="ECO:0000313" key="2">
    <source>
        <dbReference type="EMBL" id="MDI6105950.1"/>
    </source>
</evidence>
<keyword evidence="1" id="KW-0812">Transmembrane</keyword>
<accession>A0ABT6X299</accession>
<dbReference type="RefSeq" id="WP_282767413.1">
    <property type="nucleotide sequence ID" value="NZ_JASCTH010000063.1"/>
</dbReference>
<evidence type="ECO:0000313" key="3">
    <source>
        <dbReference type="Proteomes" id="UP001241758"/>
    </source>
</evidence>
<keyword evidence="1" id="KW-1133">Transmembrane helix</keyword>
<dbReference type="Proteomes" id="UP001241758">
    <property type="component" value="Unassembled WGS sequence"/>
</dbReference>
<feature type="transmembrane region" description="Helical" evidence="1">
    <location>
        <begin position="73"/>
        <end position="90"/>
    </location>
</feature>
<feature type="transmembrane region" description="Helical" evidence="1">
    <location>
        <begin position="47"/>
        <end position="66"/>
    </location>
</feature>
<organism evidence="2 3">
    <name type="scientific">Actinoplanes sandaracinus</name>
    <dbReference type="NCBI Taxonomy" id="3045177"/>
    <lineage>
        <taxon>Bacteria</taxon>
        <taxon>Bacillati</taxon>
        <taxon>Actinomycetota</taxon>
        <taxon>Actinomycetes</taxon>
        <taxon>Micromonosporales</taxon>
        <taxon>Micromonosporaceae</taxon>
        <taxon>Actinoplanes</taxon>
    </lineage>
</organism>
<dbReference type="EMBL" id="JASCTH010000063">
    <property type="protein sequence ID" value="MDI6105950.1"/>
    <property type="molecule type" value="Genomic_DNA"/>
</dbReference>
<keyword evidence="1" id="KW-0472">Membrane</keyword>
<sequence length="175" mass="19309">MFREWSPKLVGASGVLTFVSSFLPWWIVQVDTQTFTGSAWQTSSRWVTSVLLTVATATIWLAVRVVRGRVPMAVRLTALAVVAVSMFLTFEQRDDAEPWPPVEARVTMVPEAGLSAEVELSHAEFAKAVMPRNQLRRYTQPGRVSSTGYGYWTGLVGMALTGLTMLTAGRGDRRS</sequence>
<feature type="transmembrane region" description="Helical" evidence="1">
    <location>
        <begin position="149"/>
        <end position="169"/>
    </location>
</feature>
<keyword evidence="3" id="KW-1185">Reference proteome</keyword>
<gene>
    <name evidence="2" type="ORF">QLQ12_46010</name>
</gene>
<reference evidence="2 3" key="1">
    <citation type="submission" date="2023-05" db="EMBL/GenBank/DDBJ databases">
        <title>Actinoplanes sp. NEAU-A12 genome sequencing.</title>
        <authorList>
            <person name="Wang Z.-S."/>
        </authorList>
    </citation>
    <scope>NUCLEOTIDE SEQUENCE [LARGE SCALE GENOMIC DNA]</scope>
    <source>
        <strain evidence="2 3">NEAU-A12</strain>
    </source>
</reference>
<name>A0ABT6X299_9ACTN</name>
<evidence type="ECO:0000256" key="1">
    <source>
        <dbReference type="SAM" id="Phobius"/>
    </source>
</evidence>
<proteinExistence type="predicted"/>
<protein>
    <submittedName>
        <fullName evidence="2">Uncharacterized protein</fullName>
    </submittedName>
</protein>
<comment type="caution">
    <text evidence="2">The sequence shown here is derived from an EMBL/GenBank/DDBJ whole genome shotgun (WGS) entry which is preliminary data.</text>
</comment>
<feature type="transmembrane region" description="Helical" evidence="1">
    <location>
        <begin position="9"/>
        <end position="27"/>
    </location>
</feature>